<dbReference type="Proteomes" id="UP000005012">
    <property type="component" value="Chromosome"/>
</dbReference>
<dbReference type="SUPFAM" id="SSF53807">
    <property type="entry name" value="Helical backbone' metal receptor"/>
    <property type="match status" value="1"/>
</dbReference>
<feature type="signal peptide" evidence="6">
    <location>
        <begin position="1"/>
        <end position="19"/>
    </location>
</feature>
<feature type="chain" id="PRO_5007303706" evidence="6">
    <location>
        <begin position="20"/>
        <end position="322"/>
    </location>
</feature>
<dbReference type="InterPro" id="IPR051313">
    <property type="entry name" value="Bact_iron-sidero_bind"/>
</dbReference>
<name>A0A140NLN6_PROSM</name>
<evidence type="ECO:0000256" key="6">
    <source>
        <dbReference type="SAM" id="SignalP"/>
    </source>
</evidence>
<protein>
    <submittedName>
        <fullName evidence="8">Iron ABC transporter substrate-binding protein</fullName>
    </submittedName>
</protein>
<evidence type="ECO:0000256" key="1">
    <source>
        <dbReference type="ARBA" id="ARBA00004196"/>
    </source>
</evidence>
<dbReference type="PATRIC" id="fig|1157951.4.peg.2565"/>
<keyword evidence="4" id="KW-0408">Iron</keyword>
<evidence type="ECO:0000313" key="8">
    <source>
        <dbReference type="EMBL" id="AFH94389.1"/>
    </source>
</evidence>
<dbReference type="Pfam" id="PF01497">
    <property type="entry name" value="Peripla_BP_2"/>
    <property type="match status" value="1"/>
</dbReference>
<dbReference type="PROSITE" id="PS50983">
    <property type="entry name" value="FE_B12_PBP"/>
    <property type="match status" value="1"/>
</dbReference>
<dbReference type="RefSeq" id="WP_004917406.1">
    <property type="nucleotide sequence ID" value="NC_017731.1"/>
</dbReference>
<keyword evidence="5 6" id="KW-0732">Signal</keyword>
<dbReference type="AlphaFoldDB" id="A0A140NLN6"/>
<evidence type="ECO:0000256" key="4">
    <source>
        <dbReference type="ARBA" id="ARBA00022496"/>
    </source>
</evidence>
<dbReference type="CDD" id="cd01140">
    <property type="entry name" value="FatB"/>
    <property type="match status" value="1"/>
</dbReference>
<dbReference type="HOGENOM" id="CLU_038034_3_1_6"/>
<evidence type="ECO:0000313" key="9">
    <source>
        <dbReference type="Proteomes" id="UP000005012"/>
    </source>
</evidence>
<feature type="domain" description="Fe/B12 periplasmic-binding" evidence="7">
    <location>
        <begin position="56"/>
        <end position="320"/>
    </location>
</feature>
<keyword evidence="4" id="KW-0410">Iron transport</keyword>
<evidence type="ECO:0000256" key="5">
    <source>
        <dbReference type="ARBA" id="ARBA00022729"/>
    </source>
</evidence>
<organism evidence="8 9">
    <name type="scientific">Providencia stuartii (strain MRSN 2154)</name>
    <dbReference type="NCBI Taxonomy" id="1157951"/>
    <lineage>
        <taxon>Bacteria</taxon>
        <taxon>Pseudomonadati</taxon>
        <taxon>Pseudomonadota</taxon>
        <taxon>Gammaproteobacteria</taxon>
        <taxon>Enterobacterales</taxon>
        <taxon>Morganellaceae</taxon>
        <taxon>Providencia</taxon>
    </lineage>
</organism>
<dbReference type="OrthoDB" id="63946at2"/>
<dbReference type="GO" id="GO:1901678">
    <property type="term" value="P:iron coordination entity transport"/>
    <property type="evidence" value="ECO:0007669"/>
    <property type="project" value="UniProtKB-ARBA"/>
</dbReference>
<dbReference type="InterPro" id="IPR002491">
    <property type="entry name" value="ABC_transptr_periplasmic_BD"/>
</dbReference>
<reference evidence="8 9" key="1">
    <citation type="journal article" date="2012" name="J. Bacteriol.">
        <title>Complete Genome Sequence of Providencia stuartii Clinical Isolate MRSN 2154.</title>
        <authorList>
            <person name="Clifford R.J."/>
            <person name="Hang J."/>
            <person name="Riley M.C."/>
            <person name="Onmus-Leone F."/>
            <person name="Kuschner R.A."/>
            <person name="Lesho E.P."/>
            <person name="Waterman P.E."/>
        </authorList>
    </citation>
    <scope>NUCLEOTIDE SEQUENCE [LARGE SCALE GENOMIC DNA]</scope>
    <source>
        <strain evidence="8 9">MRSN 2154</strain>
    </source>
</reference>
<dbReference type="GO" id="GO:0030288">
    <property type="term" value="C:outer membrane-bounded periplasmic space"/>
    <property type="evidence" value="ECO:0007669"/>
    <property type="project" value="TreeGrafter"/>
</dbReference>
<dbReference type="GeneID" id="93520854"/>
<dbReference type="PROSITE" id="PS51257">
    <property type="entry name" value="PROKAR_LIPOPROTEIN"/>
    <property type="match status" value="1"/>
</dbReference>
<evidence type="ECO:0000256" key="2">
    <source>
        <dbReference type="ARBA" id="ARBA00008814"/>
    </source>
</evidence>
<dbReference type="PANTHER" id="PTHR30532">
    <property type="entry name" value="IRON III DICITRATE-BINDING PERIPLASMIC PROTEIN"/>
    <property type="match status" value="1"/>
</dbReference>
<evidence type="ECO:0000259" key="7">
    <source>
        <dbReference type="PROSITE" id="PS50983"/>
    </source>
</evidence>
<dbReference type="InterPro" id="IPR033870">
    <property type="entry name" value="FatB"/>
</dbReference>
<dbReference type="KEGG" id="psi:S70_12730"/>
<accession>A0A140NLN6</accession>
<sequence>MFVKSLTSGLVLVSALVLAGCDQSKEKAETSAPAEKQTITIEHAQGKTEVPRHPEKVFVMSMETLDIMDALGAPVAGLPKTNVQLPEFLSKYNSPDYINAGTLFEPAYEVLSNAQPDLILAGSRARDAYDKLSAVAPTISMDIDNKRFIDSLTERTTELGMLFGKEEQAKKLVSDFKEKIAQIKQKTPTAGKAMVILVSGGKISAYGPGSRFGFIFDELGFEPAYVFTEDTGRHGNIVNAELLVKLNPDWLFVIDRDSAIGRTDAQPAAQVLDNALVRKTSAWNKQQVTYLDPSAVYIAGGIQTYSQLMDDVNNALEKNQTN</sequence>
<comment type="similarity">
    <text evidence="2">Belongs to the bacterial solute-binding protein 8 family.</text>
</comment>
<keyword evidence="3" id="KW-0813">Transport</keyword>
<keyword evidence="4" id="KW-0406">Ion transport</keyword>
<dbReference type="PANTHER" id="PTHR30532:SF28">
    <property type="entry name" value="PETROBACTIN-BINDING PROTEIN YCLQ"/>
    <property type="match status" value="1"/>
</dbReference>
<dbReference type="EMBL" id="CP003488">
    <property type="protein sequence ID" value="AFH94389.1"/>
    <property type="molecule type" value="Genomic_DNA"/>
</dbReference>
<reference evidence="9" key="2">
    <citation type="submission" date="2012-04" db="EMBL/GenBank/DDBJ databases">
        <title>Complete genome sequence of Providencia stuartii clinical isolate MRSN 2154.</title>
        <authorList>
            <person name="Clifford R.J."/>
            <person name="Hang J."/>
            <person name="Riley M.C."/>
            <person name="Onmus-Leone F."/>
            <person name="Kuschner R.A."/>
            <person name="Lesho E.P."/>
            <person name="Waterman P.E."/>
        </authorList>
    </citation>
    <scope>NUCLEOTIDE SEQUENCE [LARGE SCALE GENOMIC DNA]</scope>
    <source>
        <strain evidence="9">MRSN 2154</strain>
    </source>
</reference>
<gene>
    <name evidence="8" type="ordered locus">S70_12730</name>
</gene>
<proteinExistence type="inferred from homology"/>
<dbReference type="Gene3D" id="3.40.50.1980">
    <property type="entry name" value="Nitrogenase molybdenum iron protein domain"/>
    <property type="match status" value="2"/>
</dbReference>
<evidence type="ECO:0000256" key="3">
    <source>
        <dbReference type="ARBA" id="ARBA00022448"/>
    </source>
</evidence>
<comment type="subcellular location">
    <subcellularLocation>
        <location evidence="1">Cell envelope</location>
    </subcellularLocation>
</comment>